<organism evidence="1 2">
    <name type="scientific">Chitinophaga pinensis (strain ATCC 43595 / DSM 2588 / LMG 13176 / NBRC 15968 / NCIMB 11800 / UQM 2034)</name>
    <dbReference type="NCBI Taxonomy" id="485918"/>
    <lineage>
        <taxon>Bacteria</taxon>
        <taxon>Pseudomonadati</taxon>
        <taxon>Bacteroidota</taxon>
        <taxon>Chitinophagia</taxon>
        <taxon>Chitinophagales</taxon>
        <taxon>Chitinophagaceae</taxon>
        <taxon>Chitinophaga</taxon>
    </lineage>
</organism>
<proteinExistence type="predicted"/>
<dbReference type="InterPro" id="IPR046233">
    <property type="entry name" value="DUF6266"/>
</dbReference>
<protein>
    <submittedName>
        <fullName evidence="1">Uncharacterized protein</fullName>
    </submittedName>
</protein>
<dbReference type="Pfam" id="PF19781">
    <property type="entry name" value="DUF6266"/>
    <property type="match status" value="1"/>
</dbReference>
<sequence>MARYLKGILGPFVGLVGTVVGASWKGIQVMRSRPVKSGDNPSEAQQRQRAIFTLVVQFLRPITDVLNTGFQAYNKELTPFNAAFAANMEAVTGVYPALTINYAQVMIAKGNLLALPAITARSAVQDQFNFNWVNNASPDSSNGTDMISFLAYNPAKQVFARALRVVTRQAMSYSMDLPAGWTDDVVHVWSFGTNAAGKVSSDSRYLGSDVIS</sequence>
<dbReference type="KEGG" id="cpi:Cpin_3210"/>
<name>A0A979G4I2_CHIPD</name>
<dbReference type="AlphaFoldDB" id="A0A979G4I2"/>
<evidence type="ECO:0000313" key="1">
    <source>
        <dbReference type="EMBL" id="ACU60677.1"/>
    </source>
</evidence>
<evidence type="ECO:0000313" key="2">
    <source>
        <dbReference type="Proteomes" id="UP000002215"/>
    </source>
</evidence>
<dbReference type="Proteomes" id="UP000002215">
    <property type="component" value="Chromosome"/>
</dbReference>
<reference evidence="2" key="1">
    <citation type="submission" date="2009-08" db="EMBL/GenBank/DDBJ databases">
        <title>The complete genome of Chitinophaga pinensis DSM 2588.</title>
        <authorList>
            <consortium name="US DOE Joint Genome Institute (JGI-PGF)"/>
            <person name="Lucas S."/>
            <person name="Copeland A."/>
            <person name="Lapidus A."/>
            <person name="Glavina del Rio T."/>
            <person name="Dalin E."/>
            <person name="Tice H."/>
            <person name="Bruce D."/>
            <person name="Goodwin L."/>
            <person name="Pitluck S."/>
            <person name="Kyrpides N."/>
            <person name="Mavromatis K."/>
            <person name="Ivanova N."/>
            <person name="Mikhailova N."/>
            <person name="Sims D."/>
            <person name="Meinche L."/>
            <person name="Brettin T."/>
            <person name="Detter J.C."/>
            <person name="Han C."/>
            <person name="Larimer F."/>
            <person name="Land M."/>
            <person name="Hauser L."/>
            <person name="Markowitz V."/>
            <person name="Cheng J.-F."/>
            <person name="Hugenholtz P."/>
            <person name="Woyke T."/>
            <person name="Wu D."/>
            <person name="Spring S."/>
            <person name="Klenk H.-P."/>
            <person name="Eisen J.A."/>
        </authorList>
    </citation>
    <scope>NUCLEOTIDE SEQUENCE [LARGE SCALE GENOMIC DNA]</scope>
    <source>
        <strain evidence="2">ATCC 43595 / DSM 2588 / LMG 13176 / NBRC 15968 / NCIMB 11800 / UQM 2034</strain>
    </source>
</reference>
<dbReference type="OrthoDB" id="821958at2"/>
<reference evidence="1 2" key="2">
    <citation type="journal article" date="2010" name="Stand. Genomic Sci.">
        <title>Complete genome sequence of Chitinophaga pinensis type strain (UQM 2034).</title>
        <authorList>
            <person name="Glavina Del Rio T."/>
            <person name="Abt B."/>
            <person name="Spring S."/>
            <person name="Lapidus A."/>
            <person name="Nolan M."/>
            <person name="Tice H."/>
            <person name="Copeland A."/>
            <person name="Cheng J.F."/>
            <person name="Chen F."/>
            <person name="Bruce D."/>
            <person name="Goodwin L."/>
            <person name="Pitluck S."/>
            <person name="Ivanova N."/>
            <person name="Mavromatis K."/>
            <person name="Mikhailova N."/>
            <person name="Pati A."/>
            <person name="Chen A."/>
            <person name="Palaniappan K."/>
            <person name="Land M."/>
            <person name="Hauser L."/>
            <person name="Chang Y.J."/>
            <person name="Jeffries C.D."/>
            <person name="Chain P."/>
            <person name="Saunders E."/>
            <person name="Detter J.C."/>
            <person name="Brettin T."/>
            <person name="Rohde M."/>
            <person name="Goker M."/>
            <person name="Bristow J."/>
            <person name="Eisen J.A."/>
            <person name="Markowitz V."/>
            <person name="Hugenholtz P."/>
            <person name="Kyrpides N.C."/>
            <person name="Klenk H.P."/>
            <person name="Lucas S."/>
        </authorList>
    </citation>
    <scope>NUCLEOTIDE SEQUENCE [LARGE SCALE GENOMIC DNA]</scope>
    <source>
        <strain evidence="2">ATCC 43595 / DSM 2588 / LMG 13176 / NBRC 15968 / NCIMB 11800 / UQM 2034</strain>
    </source>
</reference>
<dbReference type="EMBL" id="CP001699">
    <property type="protein sequence ID" value="ACU60677.1"/>
    <property type="molecule type" value="Genomic_DNA"/>
</dbReference>
<accession>A0A979G4I2</accession>
<dbReference type="RefSeq" id="WP_012790853.1">
    <property type="nucleotide sequence ID" value="NC_013132.1"/>
</dbReference>
<gene>
    <name evidence="1" type="ordered locus">Cpin_3210</name>
</gene>